<dbReference type="PROSITE" id="PS50982">
    <property type="entry name" value="MBD"/>
    <property type="match status" value="1"/>
</dbReference>
<evidence type="ECO:0000256" key="4">
    <source>
        <dbReference type="ARBA" id="ARBA00022771"/>
    </source>
</evidence>
<dbReference type="SUPFAM" id="SSF47370">
    <property type="entry name" value="Bromodomain"/>
    <property type="match status" value="1"/>
</dbReference>
<feature type="domain" description="Bromo" evidence="14">
    <location>
        <begin position="2779"/>
        <end position="2850"/>
    </location>
</feature>
<feature type="region of interest" description="Disordered" evidence="13">
    <location>
        <begin position="1658"/>
        <end position="1739"/>
    </location>
</feature>
<evidence type="ECO:0000256" key="3">
    <source>
        <dbReference type="ARBA" id="ARBA00022723"/>
    </source>
</evidence>
<dbReference type="InterPro" id="IPR036427">
    <property type="entry name" value="Bromodomain-like_sf"/>
</dbReference>
<feature type="domain" description="DDT" evidence="16">
    <location>
        <begin position="954"/>
        <end position="1019"/>
    </location>
</feature>
<dbReference type="GO" id="GO:0005634">
    <property type="term" value="C:nucleus"/>
    <property type="evidence" value="ECO:0007669"/>
    <property type="project" value="UniProtKB-SubCell"/>
</dbReference>
<feature type="compositionally biased region" description="Polar residues" evidence="13">
    <location>
        <begin position="456"/>
        <end position="476"/>
    </location>
</feature>
<comment type="subcellular location">
    <subcellularLocation>
        <location evidence="1">Nucleus</location>
    </subcellularLocation>
</comment>
<evidence type="ECO:0000256" key="5">
    <source>
        <dbReference type="ARBA" id="ARBA00022833"/>
    </source>
</evidence>
<dbReference type="SMART" id="SM00571">
    <property type="entry name" value="DDT"/>
    <property type="match status" value="1"/>
</dbReference>
<feature type="compositionally biased region" description="Polar residues" evidence="13">
    <location>
        <begin position="484"/>
        <end position="507"/>
    </location>
</feature>
<evidence type="ECO:0000256" key="13">
    <source>
        <dbReference type="SAM" id="MobiDB-lite"/>
    </source>
</evidence>
<evidence type="ECO:0000256" key="9">
    <source>
        <dbReference type="ARBA" id="ARBA00023163"/>
    </source>
</evidence>
<feature type="compositionally biased region" description="Polar residues" evidence="13">
    <location>
        <begin position="145"/>
        <end position="169"/>
    </location>
</feature>
<keyword evidence="7" id="KW-0175">Coiled coil</keyword>
<dbReference type="GO" id="GO:0003677">
    <property type="term" value="F:DNA binding"/>
    <property type="evidence" value="ECO:0007669"/>
    <property type="project" value="InterPro"/>
</dbReference>
<name>A0A4S2M8V3_OPIFE</name>
<evidence type="ECO:0000256" key="2">
    <source>
        <dbReference type="ARBA" id="ARBA00007444"/>
    </source>
</evidence>
<feature type="region of interest" description="Disordered" evidence="13">
    <location>
        <begin position="2301"/>
        <end position="2351"/>
    </location>
</feature>
<dbReference type="InterPro" id="IPR001487">
    <property type="entry name" value="Bromodomain"/>
</dbReference>
<dbReference type="PROSITE" id="PS50827">
    <property type="entry name" value="DDT"/>
    <property type="match status" value="1"/>
</dbReference>
<evidence type="ECO:0000256" key="11">
    <source>
        <dbReference type="PROSITE-ProRule" id="PRU00035"/>
    </source>
</evidence>
<evidence type="ECO:0000256" key="1">
    <source>
        <dbReference type="ARBA" id="ARBA00004123"/>
    </source>
</evidence>
<dbReference type="OrthoDB" id="784962at2759"/>
<sequence>MTSQTRNSYPQPPGGSADSTNDSELLPGYFGLNYAQQAALLWANAAAMAAAASSSTSSTGLSPQEGTTSQRSLKSSSSTSMNTFETKQSSLQPKSNLKNAANKEYHTDKTSTSAAYGPATSGHVDPTTMMLAGCFTSPSVENRTKENNLSLSTANSSDTQCFAKQSSAKSDLRTTDASKRPEDTDSSGCLNPETILANQMLQSLAGAQMTYQRQVKQQQQQQQHHQQQQASMALAAALSREASLSGFPPGYLESFLTSTSARTGGALDSTSRADSAGAATNLAYVRAMMMAIAAACGGMKSASGSSLAGQSNLPTVPLPPILSGGMNYELPTFGSFGSSGNGPHQSTSVSSPSCTGPTESFNDVLTFLSQCLNTPKPSPDRTPNHLRTPLDSKPHGMSTSSPIAKRSGRAGSNSRTRGGSFSGSAQSASWEQPVPPSPTRHRGRGRPPKSAAGSMHYQNSHKQPSHMTTSCAPFNSQDEHESYKPSSSETTTSVYGRRPSSTTSANECSVDDTIDEVLRYLAACDHDPAIVANRYASSALGIALNRKRRKEPGTSTATSSALVGLPLANTGYRGEPGEVYMHSGNKRIRTSTSADSNLRRPLALGWRRETLVKGIGPGGILGEVIYVTPCGRRLWNLDSIREYLKINNGNKLSVDDFSFKSYLRLGDYYECSRSGQAPQSYVKMSDASLDALMTTAGIAEMADSKNTPGNLCWPAISQAENTEATQHIPGDLCPSSNVCTSNQPILPPVAHMNSTFASKSVYNFSSNLYDPANSDLNYTAYLGSSLTGDSLSVPPVAHSASQSMAINPAAIPFLDPYSSHSGLNSFNSPLNHPLVSGSTSTVNNPWSPVNRPMGFLPLNTCMPGVPSLTGLDPTMERDCMKQFFVQLAEEQLRLNKEKKAHRQKALLEQREQLLALKVNERMEYELKKPVDDLRLLNLKPLPKLDPIEGNRLSSQAFSDCLLVVEFLHAFTEILCVDSETIPTMGMLQAALIDRDPPCQQAVLHLLIELLKFAILDPGLPSSRLVTQLLGQRFSELEVNPSTVTGLLRVFLIGRNGYEDDMSDWLRPPCHFTELSSDQQSALLAFVCDELVCSSRLISTEVDRTIELQAALRREKWVLESKIRRLRFVMARKFGVTGTTDAIPVDQLLHNTSSVRGSAARNSAVDSSHEPCGVDIAPTEATRSPGIAGDKKESERMDSSSRSTEKDKLDSIKTAEGKPIFYFEDMPENSATGAHEFCEKITNASASTGGEAAPNASATAAAAVSAAAIMNAFLSKDEEDVEDVNQLEAKIETLVRVVEHKQRAIEECSFRLSGLYLGQDRFFRRYYVLGHSGGIYIQGNADALNEPVSCEAKVNPDDENGHGVKADASDLTGEVDLRFGFDPDQLVAEIQARRRLAEKRRYTIVIPNGHGIAHPHHQANNQGSSSHVQQSMNEEITSNSEIHECGEAQEGKISGELLLEAAEPTTATGSQAILLAVHGEMLTDVHFQANQLSPHFVTSSSNKQFENGNGTIHKEDNFARPDTLITFTSDKEYRHRAQTQTSCESIRNDTQLNGDCTDNEIKTEKQDNRICEPQEPTEDGLLHPKPSPSCSLEDTKSFIEELSEYFKKDKGEYPSSPKKLLVDKMEVEMQVADSEYKKLDTKTEAVDDEIKVFSANTSEEAKGQVVDKTDPGGSLNGPLAQVCSEQSLGELHTTDNPDCASDTQAKSASGKVEKSPHQPFSEAKESIENFSGSSVSTRIPKNSEATVETADTCENPVSAQPLDLSTKSTTCLPCTKSSKDTGFISESGTLENIYELMTSLGLDDVVLTTAALLFMTHSSIIPASVACNETLYEPWKSIIAHYKSILIWALMEELRTNPTIEDETSSPVAEQMHPTHNESAAPQSLRDAVLVLKKSFVDNASSLKCTDMLDTTRSHQYYHREQRPSKLSSADDDADLVMAISDSEVEQVTDQGLLTSNIQLTSSSGVERNKAKSTQWCRLTSPSKLRTMIQALAPRGVRERNLAKGIKQSEEVVEPSLQVAANLNDELNYTKNGSEVELEPRFLRVRSRRGKGRGSTGTNTQFSTSSSFAGLNAINSSRLGLNPTHSDTSFLAPISHSSCCSSQEQGIDPTSPALVTDPSDSAEASIQSSGIIDQSGSLSSSSIILEHRLRRRVSRKTTPSSDSAGSLLKSVVARLEKRPGVHGLKTSDAQVNGRSLVELIGSDDPNFVEECCFLEEIESLEDRVLAASLQVKGWQAPVKVLDDEMVHLIPRSTPKRSRFEQWPLDLAKSRLLTLEHHLERRYLLPPLNSEVHLDIVPESDSNLPSDLHRSFNETADPETGSESGFGGGPGSESTTNSLKDCDSTGATGNLPQIRRVVGKQAGGSEGIGAASTVHSTQCLAYSHPSDIQDSTNFLLGAIPSETPPPGLVEWRLKLHRATEIEAMRECMNQLINAIAWEKSIMKVLCQICRKDSNEAQLLLCDGCDHGYHTYCFRPPLVDIPPGDWFCYDCVSKATGRQVCFVCGGCVGKPVGSVVALSSCPELMSRLLVCEQCSRTVHPCCSRPPMTRPPRRWVCANCTSHHGPVSSQKVNKNPTNTNNCIPDADTSSASCSSPVNRIAKNPELGSSSSSMEALSLSTKNKKGNLNSLKTVKPLSESGATKSDACSSAFAKRFKSTNAARSSGFVTKLKQQCKNRVRLKGVRCKEDSKLATSKRDYRREYNRRKQRGRVRPAIVGTMTGNTTDCGNAHSVEELSVDSSSHQSGRDSLGGSEYVFGQEDETPRKLLSPTELAWCRMVTKDLINHQASWAFRKPVNLKQVPFYRKIIKYPMDLSTIYKKTRQACAYSTIDEWRRDVRLIFDNCEIFNEDDSEVGRAGHTMRAYFESRWCQPSSQPCSSITVAQLVNSGLSTTAQPSDVHIQTPRPNSPSDIILARLKESVNSSSNCVDQVTDTSDVKAPQRQLETSQTQSGNAPDPHYTDLLPELPSPAHSDYSDGRSSGFSGFEQNECMMGLQLDDLNSPVLTSIEPEAAPVPRTPCDRESAYPTLPSEVCLPTTTVSSPL</sequence>
<feature type="compositionally biased region" description="Polar residues" evidence="13">
    <location>
        <begin position="2938"/>
        <end position="2948"/>
    </location>
</feature>
<feature type="compositionally biased region" description="Polar residues" evidence="13">
    <location>
        <begin position="335"/>
        <end position="356"/>
    </location>
</feature>
<feature type="compositionally biased region" description="Low complexity" evidence="13">
    <location>
        <begin position="67"/>
        <end position="86"/>
    </location>
</feature>
<organism evidence="18 19">
    <name type="scientific">Opisthorchis felineus</name>
    <dbReference type="NCBI Taxonomy" id="147828"/>
    <lineage>
        <taxon>Eukaryota</taxon>
        <taxon>Metazoa</taxon>
        <taxon>Spiralia</taxon>
        <taxon>Lophotrochozoa</taxon>
        <taxon>Platyhelminthes</taxon>
        <taxon>Trematoda</taxon>
        <taxon>Digenea</taxon>
        <taxon>Opisthorchiida</taxon>
        <taxon>Opisthorchiata</taxon>
        <taxon>Opisthorchiidae</taxon>
        <taxon>Opisthorchis</taxon>
    </lineage>
</organism>
<comment type="similarity">
    <text evidence="2">Belongs to the WAL family.</text>
</comment>
<dbReference type="CDD" id="cd15545">
    <property type="entry name" value="PHD_BAZ2A_like"/>
    <property type="match status" value="1"/>
</dbReference>
<keyword evidence="6" id="KW-0805">Transcription regulation</keyword>
<dbReference type="Pfam" id="PF00439">
    <property type="entry name" value="Bromodomain"/>
    <property type="match status" value="1"/>
</dbReference>
<evidence type="ECO:0000256" key="6">
    <source>
        <dbReference type="ARBA" id="ARBA00023015"/>
    </source>
</evidence>
<dbReference type="InterPro" id="IPR001739">
    <property type="entry name" value="Methyl_CpG_DNA-bd"/>
</dbReference>
<dbReference type="Gene3D" id="1.20.920.10">
    <property type="entry name" value="Bromodomain-like"/>
    <property type="match status" value="1"/>
</dbReference>
<dbReference type="InterPro" id="IPR013083">
    <property type="entry name" value="Znf_RING/FYVE/PHD"/>
</dbReference>
<dbReference type="SMART" id="SM00297">
    <property type="entry name" value="BROMO"/>
    <property type="match status" value="1"/>
</dbReference>
<dbReference type="EMBL" id="SJOL01003216">
    <property type="protein sequence ID" value="TGZ72893.1"/>
    <property type="molecule type" value="Genomic_DNA"/>
</dbReference>
<feature type="region of interest" description="Disordered" evidence="13">
    <location>
        <begin position="2100"/>
        <end position="2134"/>
    </location>
</feature>
<evidence type="ECO:0000259" key="14">
    <source>
        <dbReference type="PROSITE" id="PS50014"/>
    </source>
</evidence>
<feature type="region of interest" description="Disordered" evidence="13">
    <location>
        <begin position="145"/>
        <end position="191"/>
    </location>
</feature>
<feature type="region of interest" description="Disordered" evidence="13">
    <location>
        <begin position="2999"/>
        <end position="3038"/>
    </location>
</feature>
<dbReference type="Pfam" id="PF01429">
    <property type="entry name" value="MBD"/>
    <property type="match status" value="1"/>
</dbReference>
<accession>A0A4S2M8V3</accession>
<keyword evidence="19" id="KW-1185">Reference proteome</keyword>
<feature type="domain" description="PHD-type" evidence="15">
    <location>
        <begin position="2495"/>
        <end position="2559"/>
    </location>
</feature>
<keyword evidence="9" id="KW-0804">Transcription</keyword>
<evidence type="ECO:0000256" key="10">
    <source>
        <dbReference type="ARBA" id="ARBA00023242"/>
    </source>
</evidence>
<dbReference type="InterPro" id="IPR019787">
    <property type="entry name" value="Znf_PHD-finger"/>
</dbReference>
<dbReference type="GO" id="GO:0008270">
    <property type="term" value="F:zinc ion binding"/>
    <property type="evidence" value="ECO:0007669"/>
    <property type="project" value="UniProtKB-KW"/>
</dbReference>
<feature type="region of interest" description="Disordered" evidence="13">
    <location>
        <begin position="2731"/>
        <end position="2750"/>
    </location>
</feature>
<dbReference type="SUPFAM" id="SSF57903">
    <property type="entry name" value="FYVE/PHD zinc finger"/>
    <property type="match status" value="1"/>
</dbReference>
<dbReference type="STRING" id="147828.A0A4S2M8V3"/>
<dbReference type="PRINTS" id="PR00503">
    <property type="entry name" value="BROMODOMAIN"/>
</dbReference>
<feature type="region of interest" description="Disordered" evidence="13">
    <location>
        <begin position="1158"/>
        <end position="1209"/>
    </location>
</feature>
<feature type="region of interest" description="Disordered" evidence="13">
    <location>
        <begin position="372"/>
        <end position="508"/>
    </location>
</feature>
<evidence type="ECO:0000259" key="15">
    <source>
        <dbReference type="PROSITE" id="PS50016"/>
    </source>
</evidence>
<feature type="compositionally biased region" description="Basic and acidic residues" evidence="13">
    <location>
        <begin position="170"/>
        <end position="183"/>
    </location>
</feature>
<dbReference type="SMART" id="SM00391">
    <property type="entry name" value="MBD"/>
    <property type="match status" value="1"/>
</dbReference>
<dbReference type="PROSITE" id="PS50014">
    <property type="entry name" value="BROMODOMAIN_2"/>
    <property type="match status" value="1"/>
</dbReference>
<keyword evidence="10" id="KW-0539">Nucleus</keyword>
<dbReference type="InterPro" id="IPR001965">
    <property type="entry name" value="Znf_PHD"/>
</dbReference>
<evidence type="ECO:0000256" key="7">
    <source>
        <dbReference type="ARBA" id="ARBA00023054"/>
    </source>
</evidence>
<feature type="compositionally biased region" description="Polar residues" evidence="13">
    <location>
        <begin position="87"/>
        <end position="96"/>
    </location>
</feature>
<dbReference type="SMART" id="SM00249">
    <property type="entry name" value="PHD"/>
    <property type="match status" value="2"/>
</dbReference>
<feature type="domain" description="PHD-type" evidence="15">
    <location>
        <begin position="2441"/>
        <end position="2491"/>
    </location>
</feature>
<dbReference type="FunFam" id="3.30.40.10:FF:000199">
    <property type="entry name" value="Bromodomain adjacent to zinc finger domain 2B"/>
    <property type="match status" value="1"/>
</dbReference>
<evidence type="ECO:0000256" key="12">
    <source>
        <dbReference type="PROSITE-ProRule" id="PRU00146"/>
    </source>
</evidence>
<proteinExistence type="inferred from homology"/>
<evidence type="ECO:0000313" key="18">
    <source>
        <dbReference type="EMBL" id="TGZ72893.1"/>
    </source>
</evidence>
<evidence type="ECO:0000259" key="16">
    <source>
        <dbReference type="PROSITE" id="PS50827"/>
    </source>
</evidence>
<feature type="compositionally biased region" description="Basic and acidic residues" evidence="13">
    <location>
        <begin position="1710"/>
        <end position="1726"/>
    </location>
</feature>
<dbReference type="Proteomes" id="UP000308267">
    <property type="component" value="Unassembled WGS sequence"/>
</dbReference>
<feature type="compositionally biased region" description="Basic and acidic residues" evidence="13">
    <location>
        <begin position="1658"/>
        <end position="1669"/>
    </location>
</feature>
<feature type="region of interest" description="Disordered" evidence="13">
    <location>
        <begin position="1860"/>
        <end position="1879"/>
    </location>
</feature>
<feature type="compositionally biased region" description="Low complexity" evidence="13">
    <location>
        <begin position="2124"/>
        <end position="2134"/>
    </location>
</feature>
<evidence type="ECO:0000256" key="8">
    <source>
        <dbReference type="ARBA" id="ARBA00023117"/>
    </source>
</evidence>
<dbReference type="InterPro" id="IPR011011">
    <property type="entry name" value="Znf_FYVE_PHD"/>
</dbReference>
<keyword evidence="5" id="KW-0862">Zinc</keyword>
<dbReference type="InterPro" id="IPR016177">
    <property type="entry name" value="DNA-bd_dom_sf"/>
</dbReference>
<feature type="region of interest" description="Disordered" evidence="13">
    <location>
        <begin position="334"/>
        <end position="356"/>
    </location>
</feature>
<dbReference type="PROSITE" id="PS00633">
    <property type="entry name" value="BROMODOMAIN_1"/>
    <property type="match status" value="1"/>
</dbReference>
<feature type="domain" description="MBD" evidence="17">
    <location>
        <begin position="592"/>
        <end position="664"/>
    </location>
</feature>
<dbReference type="InterPro" id="IPR018501">
    <property type="entry name" value="DDT_dom"/>
</dbReference>
<feature type="region of interest" description="Disordered" evidence="13">
    <location>
        <begin position="2920"/>
        <end position="2978"/>
    </location>
</feature>
<gene>
    <name evidence="18" type="ORF">CRM22_001817</name>
</gene>
<keyword evidence="8 11" id="KW-0103">Bromodomain</keyword>
<dbReference type="InterPro" id="IPR018359">
    <property type="entry name" value="Bromodomain_CS"/>
</dbReference>
<feature type="compositionally biased region" description="Basic and acidic residues" evidence="13">
    <location>
        <begin position="1188"/>
        <end position="1209"/>
    </location>
</feature>
<feature type="compositionally biased region" description="Low complexity" evidence="13">
    <location>
        <begin position="418"/>
        <end position="429"/>
    </location>
</feature>
<feature type="region of interest" description="Disordered" evidence="13">
    <location>
        <begin position="54"/>
        <end position="96"/>
    </location>
</feature>
<reference evidence="18 19" key="1">
    <citation type="journal article" date="2019" name="BMC Genomics">
        <title>New insights from Opisthorchis felineus genome: update on genomics of the epidemiologically important liver flukes.</title>
        <authorList>
            <person name="Ershov N.I."/>
            <person name="Mordvinov V.A."/>
            <person name="Prokhortchouk E.B."/>
            <person name="Pakharukova M.Y."/>
            <person name="Gunbin K.V."/>
            <person name="Ustyantsev K."/>
            <person name="Genaev M.A."/>
            <person name="Blinov A.G."/>
            <person name="Mazur A."/>
            <person name="Boulygina E."/>
            <person name="Tsygankova S."/>
            <person name="Khrameeva E."/>
            <person name="Chekanov N."/>
            <person name="Fan G."/>
            <person name="Xiao A."/>
            <person name="Zhang H."/>
            <person name="Xu X."/>
            <person name="Yang H."/>
            <person name="Solovyev V."/>
            <person name="Lee S.M."/>
            <person name="Liu X."/>
            <person name="Afonnikov D.A."/>
            <person name="Skryabin K.G."/>
        </authorList>
    </citation>
    <scope>NUCLEOTIDE SEQUENCE [LARGE SCALE GENOMIC DNA]</scope>
    <source>
        <strain evidence="18">AK-0245</strain>
        <tissue evidence="18">Whole organism</tissue>
    </source>
</reference>
<evidence type="ECO:0000259" key="17">
    <source>
        <dbReference type="PROSITE" id="PS50982"/>
    </source>
</evidence>
<evidence type="ECO:0008006" key="20">
    <source>
        <dbReference type="Google" id="ProtNLM"/>
    </source>
</evidence>
<keyword evidence="3" id="KW-0479">Metal-binding</keyword>
<dbReference type="PROSITE" id="PS50016">
    <property type="entry name" value="ZF_PHD_2"/>
    <property type="match status" value="2"/>
</dbReference>
<dbReference type="SUPFAM" id="SSF54171">
    <property type="entry name" value="DNA-binding domain"/>
    <property type="match status" value="1"/>
</dbReference>
<feature type="region of interest" description="Disordered" evidence="13">
    <location>
        <begin position="1"/>
        <end position="27"/>
    </location>
</feature>
<keyword evidence="4 12" id="KW-0863">Zinc-finger</keyword>
<dbReference type="PANTHER" id="PTHR45915:SF2">
    <property type="entry name" value="TOUTATIS, ISOFORM E"/>
    <property type="match status" value="1"/>
</dbReference>
<feature type="region of interest" description="Disordered" evidence="13">
    <location>
        <begin position="1570"/>
        <end position="1590"/>
    </location>
</feature>
<dbReference type="GO" id="GO:0000785">
    <property type="term" value="C:chromatin"/>
    <property type="evidence" value="ECO:0007669"/>
    <property type="project" value="TreeGrafter"/>
</dbReference>
<feature type="compositionally biased region" description="Polar residues" evidence="13">
    <location>
        <begin position="2920"/>
        <end position="2929"/>
    </location>
</feature>
<comment type="caution">
    <text evidence="18">The sequence shown here is derived from an EMBL/GenBank/DDBJ whole genome shotgun (WGS) entry which is preliminary data.</text>
</comment>
<dbReference type="Gene3D" id="3.30.40.10">
    <property type="entry name" value="Zinc/RING finger domain, C3HC4 (zinc finger)"/>
    <property type="match status" value="2"/>
</dbReference>
<feature type="compositionally biased region" description="Basic and acidic residues" evidence="13">
    <location>
        <begin position="378"/>
        <end position="394"/>
    </location>
</feature>
<evidence type="ECO:0000313" key="19">
    <source>
        <dbReference type="Proteomes" id="UP000308267"/>
    </source>
</evidence>
<dbReference type="Gene3D" id="3.30.890.10">
    <property type="entry name" value="Methyl-cpg-binding Protein 2, Chain A"/>
    <property type="match status" value="1"/>
</dbReference>
<feature type="compositionally biased region" description="Polar residues" evidence="13">
    <location>
        <begin position="1727"/>
        <end position="1739"/>
    </location>
</feature>
<dbReference type="PANTHER" id="PTHR45915">
    <property type="entry name" value="TRANSCRIPTION INTERMEDIARY FACTOR"/>
    <property type="match status" value="1"/>
</dbReference>
<dbReference type="Pfam" id="PF00628">
    <property type="entry name" value="PHD"/>
    <property type="match status" value="1"/>
</dbReference>
<protein>
    <recommendedName>
        <fullName evidence="20">Bromodomain adjacent to zinc finger domain protein 2B</fullName>
    </recommendedName>
</protein>